<dbReference type="RefSeq" id="WP_344837515.1">
    <property type="nucleotide sequence ID" value="NZ_BAAAUV010000031.1"/>
</dbReference>
<keyword evidence="4" id="KW-0597">Phosphoprotein</keyword>
<dbReference type="PROSITE" id="PS50109">
    <property type="entry name" value="HIS_KIN"/>
    <property type="match status" value="1"/>
</dbReference>
<keyword evidence="5" id="KW-0808">Transferase</keyword>
<dbReference type="GO" id="GO:0016301">
    <property type="term" value="F:kinase activity"/>
    <property type="evidence" value="ECO:0007669"/>
    <property type="project" value="UniProtKB-KW"/>
</dbReference>
<organism evidence="14 15">
    <name type="scientific">Actinocorallia longicatena</name>
    <dbReference type="NCBI Taxonomy" id="111803"/>
    <lineage>
        <taxon>Bacteria</taxon>
        <taxon>Bacillati</taxon>
        <taxon>Actinomycetota</taxon>
        <taxon>Actinomycetes</taxon>
        <taxon>Streptosporangiales</taxon>
        <taxon>Thermomonosporaceae</taxon>
        <taxon>Actinocorallia</taxon>
    </lineage>
</organism>
<dbReference type="PANTHER" id="PTHR43711">
    <property type="entry name" value="TWO-COMPONENT HISTIDINE KINASE"/>
    <property type="match status" value="1"/>
</dbReference>
<name>A0ABP6QK15_9ACTN</name>
<dbReference type="Pfam" id="PF00672">
    <property type="entry name" value="HAMP"/>
    <property type="match status" value="1"/>
</dbReference>
<protein>
    <recommendedName>
        <fullName evidence="3">histidine kinase</fullName>
        <ecNumber evidence="3">2.7.13.3</ecNumber>
    </recommendedName>
</protein>
<dbReference type="InterPro" id="IPR036890">
    <property type="entry name" value="HATPase_C_sf"/>
</dbReference>
<dbReference type="SMART" id="SM00387">
    <property type="entry name" value="HATPase_c"/>
    <property type="match status" value="1"/>
</dbReference>
<dbReference type="PRINTS" id="PR00344">
    <property type="entry name" value="BCTRLSENSOR"/>
</dbReference>
<evidence type="ECO:0000313" key="15">
    <source>
        <dbReference type="Proteomes" id="UP001501237"/>
    </source>
</evidence>
<evidence type="ECO:0000259" key="13">
    <source>
        <dbReference type="PROSITE" id="PS50885"/>
    </source>
</evidence>
<dbReference type="EC" id="2.7.13.3" evidence="3"/>
<dbReference type="SMART" id="SM00388">
    <property type="entry name" value="HisKA"/>
    <property type="match status" value="1"/>
</dbReference>
<dbReference type="SUPFAM" id="SSF47384">
    <property type="entry name" value="Homodimeric domain of signal transducing histidine kinase"/>
    <property type="match status" value="1"/>
</dbReference>
<evidence type="ECO:0000256" key="8">
    <source>
        <dbReference type="ARBA" id="ARBA00022989"/>
    </source>
</evidence>
<dbReference type="InterPro" id="IPR004358">
    <property type="entry name" value="Sig_transdc_His_kin-like_C"/>
</dbReference>
<dbReference type="InterPro" id="IPR036097">
    <property type="entry name" value="HisK_dim/P_sf"/>
</dbReference>
<feature type="region of interest" description="Disordered" evidence="10">
    <location>
        <begin position="86"/>
        <end position="128"/>
    </location>
</feature>
<dbReference type="Pfam" id="PF00512">
    <property type="entry name" value="HisKA"/>
    <property type="match status" value="1"/>
</dbReference>
<evidence type="ECO:0000256" key="10">
    <source>
        <dbReference type="SAM" id="MobiDB-lite"/>
    </source>
</evidence>
<keyword evidence="7 14" id="KW-0418">Kinase</keyword>
<dbReference type="InterPro" id="IPR003660">
    <property type="entry name" value="HAMP_dom"/>
</dbReference>
<evidence type="ECO:0000259" key="12">
    <source>
        <dbReference type="PROSITE" id="PS50109"/>
    </source>
</evidence>
<reference evidence="15" key="1">
    <citation type="journal article" date="2019" name="Int. J. Syst. Evol. Microbiol.">
        <title>The Global Catalogue of Microorganisms (GCM) 10K type strain sequencing project: providing services to taxonomists for standard genome sequencing and annotation.</title>
        <authorList>
            <consortium name="The Broad Institute Genomics Platform"/>
            <consortium name="The Broad Institute Genome Sequencing Center for Infectious Disease"/>
            <person name="Wu L."/>
            <person name="Ma J."/>
        </authorList>
    </citation>
    <scope>NUCLEOTIDE SEQUENCE [LARGE SCALE GENOMIC DNA]</scope>
    <source>
        <strain evidence="15">JCM 9377</strain>
    </source>
</reference>
<evidence type="ECO:0000256" key="5">
    <source>
        <dbReference type="ARBA" id="ARBA00022679"/>
    </source>
</evidence>
<evidence type="ECO:0000256" key="6">
    <source>
        <dbReference type="ARBA" id="ARBA00022692"/>
    </source>
</evidence>
<dbReference type="Pfam" id="PF02518">
    <property type="entry name" value="HATPase_c"/>
    <property type="match status" value="1"/>
</dbReference>
<evidence type="ECO:0000256" key="9">
    <source>
        <dbReference type="ARBA" id="ARBA00023012"/>
    </source>
</evidence>
<feature type="transmembrane region" description="Helical" evidence="11">
    <location>
        <begin position="302"/>
        <end position="320"/>
    </location>
</feature>
<feature type="domain" description="HAMP" evidence="13">
    <location>
        <begin position="321"/>
        <end position="373"/>
    </location>
</feature>
<dbReference type="CDD" id="cd00082">
    <property type="entry name" value="HisKA"/>
    <property type="match status" value="1"/>
</dbReference>
<comment type="catalytic activity">
    <reaction evidence="1">
        <text>ATP + protein L-histidine = ADP + protein N-phospho-L-histidine.</text>
        <dbReference type="EC" id="2.7.13.3"/>
    </reaction>
</comment>
<dbReference type="InterPro" id="IPR003594">
    <property type="entry name" value="HATPase_dom"/>
</dbReference>
<dbReference type="PANTHER" id="PTHR43711:SF1">
    <property type="entry name" value="HISTIDINE KINASE 1"/>
    <property type="match status" value="1"/>
</dbReference>
<evidence type="ECO:0000313" key="14">
    <source>
        <dbReference type="EMBL" id="GAA3236950.1"/>
    </source>
</evidence>
<gene>
    <name evidence="14" type="ORF">GCM10010468_71470</name>
</gene>
<dbReference type="Gene3D" id="3.30.565.10">
    <property type="entry name" value="Histidine kinase-like ATPase, C-terminal domain"/>
    <property type="match status" value="1"/>
</dbReference>
<dbReference type="PROSITE" id="PS50885">
    <property type="entry name" value="HAMP"/>
    <property type="match status" value="1"/>
</dbReference>
<dbReference type="InterPro" id="IPR003661">
    <property type="entry name" value="HisK_dim/P_dom"/>
</dbReference>
<comment type="subcellular location">
    <subcellularLocation>
        <location evidence="2">Cell membrane</location>
    </subcellularLocation>
</comment>
<feature type="domain" description="Histidine kinase" evidence="12">
    <location>
        <begin position="381"/>
        <end position="584"/>
    </location>
</feature>
<dbReference type="Gene3D" id="6.10.340.10">
    <property type="match status" value="1"/>
</dbReference>
<comment type="caution">
    <text evidence="14">The sequence shown here is derived from an EMBL/GenBank/DDBJ whole genome shotgun (WGS) entry which is preliminary data.</text>
</comment>
<evidence type="ECO:0000256" key="11">
    <source>
        <dbReference type="SAM" id="Phobius"/>
    </source>
</evidence>
<evidence type="ECO:0000256" key="3">
    <source>
        <dbReference type="ARBA" id="ARBA00012438"/>
    </source>
</evidence>
<sequence length="584" mass="62825">MFNNVAVRLLAVMVVVATASIAATAWLASATTSNAMRRLQNQTIEGDAKIYAALLEFAATHKDWKDVGETLEGLTEESGRRITLVTKNGEKVGDTGSGSGRPASPSAEIDPLNVNTGLAPNASKEGIDNRIMGPFRVTDAEYKDMLRNAYLATECTKVNRADGSPFKIVSDPFDGRPMITGDQESMEQLRAAACYPPSLTQRTGSQKPAFAKWKSLALRCMRKEGLKNPHVDAEYRMPGSDLTFVNLGRDLDVRGNSDPETAHACVVSSRREMLTPYTAEPALLYLGGEPPGLADIGRRKTFMVATLVFFVTVGAAWLAARRLTQPIRTLTAATARMGAGDHTVRVPVSSGDELGRLGASFNTMAEELERNERQRQDVVSDVAHELRTPLANISGWLEAAEDGVADLDKDLIAYLMGESQTLQRLVNDLQDLALAEAGRLTLHPEELSLAALLDQVATAHRPRAEDVAILVEAEPVTLTADPVRLRQAVGNLVGNALRHTAPGGTVTLTGTPYGISVADTGSGISSENLPHVFDRFWRADRSRTRSTGGSGLGLAITKQLVEAHGYTITVTSRLGEGSTFTIHL</sequence>
<dbReference type="InterPro" id="IPR050736">
    <property type="entry name" value="Sensor_HK_Regulatory"/>
</dbReference>
<dbReference type="SUPFAM" id="SSF55874">
    <property type="entry name" value="ATPase domain of HSP90 chaperone/DNA topoisomerase II/histidine kinase"/>
    <property type="match status" value="1"/>
</dbReference>
<evidence type="ECO:0000256" key="4">
    <source>
        <dbReference type="ARBA" id="ARBA00022553"/>
    </source>
</evidence>
<keyword evidence="15" id="KW-1185">Reference proteome</keyword>
<proteinExistence type="predicted"/>
<keyword evidence="9" id="KW-0902">Two-component regulatory system</keyword>
<dbReference type="SMART" id="SM00304">
    <property type="entry name" value="HAMP"/>
    <property type="match status" value="1"/>
</dbReference>
<dbReference type="Gene3D" id="1.10.287.130">
    <property type="match status" value="1"/>
</dbReference>
<evidence type="ECO:0000256" key="1">
    <source>
        <dbReference type="ARBA" id="ARBA00000085"/>
    </source>
</evidence>
<dbReference type="SUPFAM" id="SSF158472">
    <property type="entry name" value="HAMP domain-like"/>
    <property type="match status" value="1"/>
</dbReference>
<keyword evidence="8 11" id="KW-1133">Transmembrane helix</keyword>
<dbReference type="CDD" id="cd06225">
    <property type="entry name" value="HAMP"/>
    <property type="match status" value="1"/>
</dbReference>
<evidence type="ECO:0000256" key="2">
    <source>
        <dbReference type="ARBA" id="ARBA00004236"/>
    </source>
</evidence>
<feature type="transmembrane region" description="Helical" evidence="11">
    <location>
        <begin position="6"/>
        <end position="28"/>
    </location>
</feature>
<evidence type="ECO:0000256" key="7">
    <source>
        <dbReference type="ARBA" id="ARBA00022777"/>
    </source>
</evidence>
<dbReference type="EMBL" id="BAAAUV010000031">
    <property type="protein sequence ID" value="GAA3236950.1"/>
    <property type="molecule type" value="Genomic_DNA"/>
</dbReference>
<keyword evidence="11" id="KW-0472">Membrane</keyword>
<keyword evidence="6 11" id="KW-0812">Transmembrane</keyword>
<dbReference type="InterPro" id="IPR005467">
    <property type="entry name" value="His_kinase_dom"/>
</dbReference>
<dbReference type="Proteomes" id="UP001501237">
    <property type="component" value="Unassembled WGS sequence"/>
</dbReference>
<accession>A0ABP6QK15</accession>